<evidence type="ECO:0000256" key="3">
    <source>
        <dbReference type="ARBA" id="ARBA00022692"/>
    </source>
</evidence>
<proteinExistence type="predicted"/>
<evidence type="ECO:0000313" key="9">
    <source>
        <dbReference type="EMBL" id="MRZ49908.1"/>
    </source>
</evidence>
<dbReference type="Proteomes" id="UP000095455">
    <property type="component" value="Unassembled WGS sequence"/>
</dbReference>
<dbReference type="GO" id="GO:0005886">
    <property type="term" value="C:plasma membrane"/>
    <property type="evidence" value="ECO:0007669"/>
    <property type="project" value="UniProtKB-SubCell"/>
</dbReference>
<evidence type="ECO:0000313" key="11">
    <source>
        <dbReference type="Proteomes" id="UP000095455"/>
    </source>
</evidence>
<dbReference type="Pfam" id="PF00892">
    <property type="entry name" value="EamA"/>
    <property type="match status" value="2"/>
</dbReference>
<keyword evidence="3 6" id="KW-0812">Transmembrane</keyword>
<gene>
    <name evidence="8" type="ORF">ERS852380_01933</name>
    <name evidence="9" type="ORF">GKD66_06620</name>
    <name evidence="10" type="ORF">GKD68_14110</name>
</gene>
<feature type="transmembrane region" description="Helical" evidence="6">
    <location>
        <begin position="153"/>
        <end position="173"/>
    </location>
</feature>
<evidence type="ECO:0000313" key="10">
    <source>
        <dbReference type="EMBL" id="MRZ55861.1"/>
    </source>
</evidence>
<evidence type="ECO:0000256" key="4">
    <source>
        <dbReference type="ARBA" id="ARBA00022989"/>
    </source>
</evidence>
<feature type="transmembrane region" description="Helical" evidence="6">
    <location>
        <begin position="7"/>
        <end position="32"/>
    </location>
</feature>
<feature type="transmembrane region" description="Helical" evidence="6">
    <location>
        <begin position="66"/>
        <end position="86"/>
    </location>
</feature>
<keyword evidence="2" id="KW-1003">Cell membrane</keyword>
<dbReference type="InterPro" id="IPR050638">
    <property type="entry name" value="AA-Vitamin_Transporters"/>
</dbReference>
<feature type="transmembrane region" description="Helical" evidence="6">
    <location>
        <begin position="271"/>
        <end position="287"/>
    </location>
</feature>
<dbReference type="InterPro" id="IPR037185">
    <property type="entry name" value="EmrE-like"/>
</dbReference>
<dbReference type="Proteomes" id="UP000441358">
    <property type="component" value="Unassembled WGS sequence"/>
</dbReference>
<organism evidence="9 13">
    <name type="scientific">Parabacteroides distasonis</name>
    <dbReference type="NCBI Taxonomy" id="823"/>
    <lineage>
        <taxon>Bacteria</taxon>
        <taxon>Pseudomonadati</taxon>
        <taxon>Bacteroidota</taxon>
        <taxon>Bacteroidia</taxon>
        <taxon>Bacteroidales</taxon>
        <taxon>Tannerellaceae</taxon>
        <taxon>Parabacteroides</taxon>
    </lineage>
</organism>
<dbReference type="AlphaFoldDB" id="A0A174DRS2"/>
<feature type="domain" description="EamA" evidence="7">
    <location>
        <begin position="150"/>
        <end position="287"/>
    </location>
</feature>
<evidence type="ECO:0000256" key="1">
    <source>
        <dbReference type="ARBA" id="ARBA00004651"/>
    </source>
</evidence>
<comment type="subcellular location">
    <subcellularLocation>
        <location evidence="1">Cell membrane</location>
        <topology evidence="1">Multi-pass membrane protein</topology>
    </subcellularLocation>
</comment>
<dbReference type="InterPro" id="IPR000620">
    <property type="entry name" value="EamA_dom"/>
</dbReference>
<protein>
    <submittedName>
        <fullName evidence="9">EamA family transporter</fullName>
    </submittedName>
    <submittedName>
        <fullName evidence="8">O-acetylserine/cysteine export protein</fullName>
    </submittedName>
</protein>
<keyword evidence="4 6" id="KW-1133">Transmembrane helix</keyword>
<dbReference type="EMBL" id="WKNE01000010">
    <property type="protein sequence ID" value="MRZ55861.1"/>
    <property type="molecule type" value="Genomic_DNA"/>
</dbReference>
<evidence type="ECO:0000256" key="2">
    <source>
        <dbReference type="ARBA" id="ARBA00022475"/>
    </source>
</evidence>
<dbReference type="Proteomes" id="UP000432516">
    <property type="component" value="Unassembled WGS sequence"/>
</dbReference>
<feature type="transmembrane region" description="Helical" evidence="6">
    <location>
        <begin position="38"/>
        <end position="59"/>
    </location>
</feature>
<dbReference type="EMBL" id="WKMC01000003">
    <property type="protein sequence ID" value="MRZ49908.1"/>
    <property type="molecule type" value="Genomic_DNA"/>
</dbReference>
<name>A0A174DRS2_PARDI</name>
<feature type="transmembrane region" description="Helical" evidence="6">
    <location>
        <begin position="92"/>
        <end position="112"/>
    </location>
</feature>
<reference evidence="8 11" key="1">
    <citation type="submission" date="2015-09" db="EMBL/GenBank/DDBJ databases">
        <authorList>
            <consortium name="Pathogen Informatics"/>
        </authorList>
    </citation>
    <scope>NUCLEOTIDE SEQUENCE [LARGE SCALE GENOMIC DNA]</scope>
    <source>
        <strain evidence="8 11">2789STDY5608822</strain>
    </source>
</reference>
<evidence type="ECO:0000259" key="7">
    <source>
        <dbReference type="Pfam" id="PF00892"/>
    </source>
</evidence>
<feature type="transmembrane region" description="Helical" evidence="6">
    <location>
        <begin position="124"/>
        <end position="147"/>
    </location>
</feature>
<dbReference type="EMBL" id="CYYK01000006">
    <property type="protein sequence ID" value="CUO27927.1"/>
    <property type="molecule type" value="Genomic_DNA"/>
</dbReference>
<comment type="caution">
    <text evidence="9">The sequence shown here is derived from an EMBL/GenBank/DDBJ whole genome shotgun (WGS) entry which is preliminary data.</text>
</comment>
<sequence>MKHIFYHLTAVMVVVVWGMTFISTKVLIVHGLSPQEIFLFRFLLAYVAVCPISSHSFFARNLKDELCLAGGGVLGGSLFFFLQNMALGLTQASNVSFIICTAPLLTAVLTVLSVRTEKVSRGFIYGSIVALLGVGLLIFNGSFILRISPLGDLLTLLASLSWAFYSLVIRSLTRKYSPAFITRKIFFYGIITILPTFLFLPSLTKPAVLLDSEVWSNLLFLGVIASSACYLLWNIVVKQLGTIQASNYLYLNPLATTVGATIFLHEEVTPVAIGGIVLVLSGVYLATRNSRPQNSTAIKKQAD</sequence>
<evidence type="ECO:0000313" key="13">
    <source>
        <dbReference type="Proteomes" id="UP000441358"/>
    </source>
</evidence>
<evidence type="ECO:0000313" key="12">
    <source>
        <dbReference type="Proteomes" id="UP000432516"/>
    </source>
</evidence>
<keyword evidence="5 6" id="KW-0472">Membrane</keyword>
<feature type="transmembrane region" description="Helical" evidence="6">
    <location>
        <begin position="248"/>
        <end position="265"/>
    </location>
</feature>
<dbReference type="PANTHER" id="PTHR32322">
    <property type="entry name" value="INNER MEMBRANE TRANSPORTER"/>
    <property type="match status" value="1"/>
</dbReference>
<evidence type="ECO:0000256" key="6">
    <source>
        <dbReference type="SAM" id="Phobius"/>
    </source>
</evidence>
<evidence type="ECO:0000313" key="8">
    <source>
        <dbReference type="EMBL" id="CUO27927.1"/>
    </source>
</evidence>
<dbReference type="SUPFAM" id="SSF103481">
    <property type="entry name" value="Multidrug resistance efflux transporter EmrE"/>
    <property type="match status" value="2"/>
</dbReference>
<reference evidence="12 13" key="2">
    <citation type="journal article" date="2019" name="Nat. Med.">
        <title>A library of human gut bacterial isolates paired with longitudinal multiomics data enables mechanistic microbiome research.</title>
        <authorList>
            <person name="Poyet M."/>
            <person name="Groussin M."/>
            <person name="Gibbons S.M."/>
            <person name="Avila-Pacheco J."/>
            <person name="Jiang X."/>
            <person name="Kearney S.M."/>
            <person name="Perrotta A.R."/>
            <person name="Berdy B."/>
            <person name="Zhao S."/>
            <person name="Lieberman T.D."/>
            <person name="Swanson P.K."/>
            <person name="Smith M."/>
            <person name="Roesemann S."/>
            <person name="Alexander J.E."/>
            <person name="Rich S.A."/>
            <person name="Livny J."/>
            <person name="Vlamakis H."/>
            <person name="Clish C."/>
            <person name="Bullock K."/>
            <person name="Deik A."/>
            <person name="Scott J."/>
            <person name="Pierce K.A."/>
            <person name="Xavier R.J."/>
            <person name="Alm E.J."/>
        </authorList>
    </citation>
    <scope>NUCLEOTIDE SEQUENCE [LARGE SCALE GENOMIC DNA]</scope>
    <source>
        <strain evidence="10 12">BIOML-A2</strain>
        <strain evidence="9 13">BIOML-A32</strain>
    </source>
</reference>
<accession>A0A174DRS2</accession>
<feature type="transmembrane region" description="Helical" evidence="6">
    <location>
        <begin position="215"/>
        <end position="236"/>
    </location>
</feature>
<feature type="transmembrane region" description="Helical" evidence="6">
    <location>
        <begin position="185"/>
        <end position="203"/>
    </location>
</feature>
<dbReference type="PANTHER" id="PTHR32322:SF18">
    <property type="entry name" value="S-ADENOSYLMETHIONINE_S-ADENOSYLHOMOCYSTEINE TRANSPORTER"/>
    <property type="match status" value="1"/>
</dbReference>
<evidence type="ECO:0000256" key="5">
    <source>
        <dbReference type="ARBA" id="ARBA00023136"/>
    </source>
</evidence>
<feature type="domain" description="EamA" evidence="7">
    <location>
        <begin position="7"/>
        <end position="138"/>
    </location>
</feature>